<keyword evidence="4" id="KW-1185">Reference proteome</keyword>
<dbReference type="PANTHER" id="PTHR11062:SF117">
    <property type="entry name" value="XYLOGLUCAN-SPECIFIC GALACTURONOSYLTRANSFERASE 1"/>
    <property type="match status" value="1"/>
</dbReference>
<dbReference type="AlphaFoldDB" id="A0AA36MRJ9"/>
<dbReference type="Gene3D" id="3.50.4.10">
    <property type="entry name" value="Hepatocyte Growth Factor"/>
    <property type="match status" value="1"/>
</dbReference>
<protein>
    <recommendedName>
        <fullName evidence="2">Exostosin GT47 domain-containing protein</fullName>
    </recommendedName>
</protein>
<comment type="caution">
    <text evidence="3">The sequence shown here is derived from an EMBL/GenBank/DDBJ whole genome shotgun (WGS) entry which is preliminary data.</text>
</comment>
<dbReference type="PANTHER" id="PTHR11062">
    <property type="entry name" value="EXOSTOSIN HEPARAN SULFATE GLYCOSYLTRANSFERASE -RELATED"/>
    <property type="match status" value="1"/>
</dbReference>
<dbReference type="InterPro" id="IPR040911">
    <property type="entry name" value="Exostosin_GT47"/>
</dbReference>
<feature type="domain" description="Exostosin GT47" evidence="2">
    <location>
        <begin position="206"/>
        <end position="530"/>
    </location>
</feature>
<comment type="similarity">
    <text evidence="1">Belongs to the glycosyltransferase 47 family.</text>
</comment>
<reference evidence="3" key="1">
    <citation type="submission" date="2023-08" db="EMBL/GenBank/DDBJ databases">
        <authorList>
            <person name="Chen Y."/>
            <person name="Shah S."/>
            <person name="Dougan E. K."/>
            <person name="Thang M."/>
            <person name="Chan C."/>
        </authorList>
    </citation>
    <scope>NUCLEOTIDE SEQUENCE</scope>
</reference>
<evidence type="ECO:0000259" key="2">
    <source>
        <dbReference type="Pfam" id="PF03016"/>
    </source>
</evidence>
<gene>
    <name evidence="3" type="ORF">EVOR1521_LOCUS6323</name>
</gene>
<accession>A0AA36MRJ9</accession>
<dbReference type="InterPro" id="IPR004263">
    <property type="entry name" value="Exostosin"/>
</dbReference>
<dbReference type="GO" id="GO:0016757">
    <property type="term" value="F:glycosyltransferase activity"/>
    <property type="evidence" value="ECO:0007669"/>
    <property type="project" value="InterPro"/>
</dbReference>
<evidence type="ECO:0000313" key="4">
    <source>
        <dbReference type="Proteomes" id="UP001178507"/>
    </source>
</evidence>
<proteinExistence type="inferred from homology"/>
<organism evidence="3 4">
    <name type="scientific">Effrenium voratum</name>
    <dbReference type="NCBI Taxonomy" id="2562239"/>
    <lineage>
        <taxon>Eukaryota</taxon>
        <taxon>Sar</taxon>
        <taxon>Alveolata</taxon>
        <taxon>Dinophyceae</taxon>
        <taxon>Suessiales</taxon>
        <taxon>Symbiodiniaceae</taxon>
        <taxon>Effrenium</taxon>
    </lineage>
</organism>
<evidence type="ECO:0000313" key="3">
    <source>
        <dbReference type="EMBL" id="CAJ1377550.1"/>
    </source>
</evidence>
<dbReference type="Proteomes" id="UP001178507">
    <property type="component" value="Unassembled WGS sequence"/>
</dbReference>
<dbReference type="Pfam" id="PF03016">
    <property type="entry name" value="Exostosin_GT47"/>
    <property type="match status" value="1"/>
</dbReference>
<evidence type="ECO:0000256" key="1">
    <source>
        <dbReference type="ARBA" id="ARBA00010271"/>
    </source>
</evidence>
<sequence length="653" mass="72685">MRLLRARGVQGLALLGGVLLGLYVTWPPPDAGRPELLPAPASEPSTPQVELAQRAPGAASHVPAKAMTSASVRVSATTSATSAARTTRRNTFRRCIRTKEGRSGGEVEDATKEESYAACQKRCQCLEGCEFFTFWKPPSIGVEAVLLCHRIRRNGNCHAQSESSTPFRNNDAVSGPAFCAARPAAAAAAAPVDLPKVMAEKDGHVGPKLYVYELPERFRNWGEDARCWTADCVFGGPPVNVHGVDIWASNQFHMPRMIYYRFLRSPQLTKNLEEAEVFLIPAYSFRATDELPCANSSDLFYTLTRLNPRLKDPKWVAKKGPRHLLMDARGWETCNYMWELQTPFRLAHRINIELNGLMEDGPEGWTYNKPFIWYQFPYPAVFHGPTLTPAQLRAAPRAELPGKPEPDPFLWSFSGTGRGQAGHLRQVLIRECTTCNRCGKELRIEEVRGDQKENSSKWGDYARVAAKKLQSTFCVEPAGDSITRKSLIDSIVLGCIPVIFAHQELDMFEAFFDASDFAEAVLFVPEAKLLGAKGPISIFGSGTFVRTSKLPQRLKQLYPEYKAFFDALRPPSPVEVREKLLQELFPEPQSLVSILDAVPTEEVLRKKKGLAKIAPRLVIGLDDSFEDAVRLLLRRIVADDQLAAKRSRESTLA</sequence>
<dbReference type="EMBL" id="CAUJNA010000469">
    <property type="protein sequence ID" value="CAJ1377550.1"/>
    <property type="molecule type" value="Genomic_DNA"/>
</dbReference>
<name>A0AA36MRJ9_9DINO</name>